<dbReference type="EMBL" id="NAJP01000175">
    <property type="protein sequence ID" value="TKA24661.1"/>
    <property type="molecule type" value="Genomic_DNA"/>
</dbReference>
<evidence type="ECO:0000313" key="2">
    <source>
        <dbReference type="EMBL" id="TKA24661.1"/>
    </source>
</evidence>
<protein>
    <recommendedName>
        <fullName evidence="4">Secreted protein</fullName>
    </recommendedName>
</protein>
<organism evidence="2 3">
    <name type="scientific">Friedmanniomyces endolithicus</name>
    <dbReference type="NCBI Taxonomy" id="329885"/>
    <lineage>
        <taxon>Eukaryota</taxon>
        <taxon>Fungi</taxon>
        <taxon>Dikarya</taxon>
        <taxon>Ascomycota</taxon>
        <taxon>Pezizomycotina</taxon>
        <taxon>Dothideomycetes</taxon>
        <taxon>Dothideomycetidae</taxon>
        <taxon>Mycosphaerellales</taxon>
        <taxon>Teratosphaeriaceae</taxon>
        <taxon>Friedmanniomyces</taxon>
    </lineage>
</organism>
<feature type="signal peptide" evidence="1">
    <location>
        <begin position="1"/>
        <end position="22"/>
    </location>
</feature>
<gene>
    <name evidence="2" type="ORF">B0A54_17857</name>
</gene>
<feature type="chain" id="PRO_5020369011" description="Secreted protein" evidence="1">
    <location>
        <begin position="23"/>
        <end position="77"/>
    </location>
</feature>
<evidence type="ECO:0000313" key="3">
    <source>
        <dbReference type="Proteomes" id="UP000310066"/>
    </source>
</evidence>
<reference evidence="2 3" key="1">
    <citation type="submission" date="2017-03" db="EMBL/GenBank/DDBJ databases">
        <title>Genomes of endolithic fungi from Antarctica.</title>
        <authorList>
            <person name="Coleine C."/>
            <person name="Masonjones S."/>
            <person name="Stajich J.E."/>
        </authorList>
    </citation>
    <scope>NUCLEOTIDE SEQUENCE [LARGE SCALE GENOMIC DNA]</scope>
    <source>
        <strain evidence="2 3">CCFEE 5311</strain>
    </source>
</reference>
<evidence type="ECO:0008006" key="4">
    <source>
        <dbReference type="Google" id="ProtNLM"/>
    </source>
</evidence>
<dbReference type="Proteomes" id="UP000310066">
    <property type="component" value="Unassembled WGS sequence"/>
</dbReference>
<comment type="caution">
    <text evidence="2">The sequence shown here is derived from an EMBL/GenBank/DDBJ whole genome shotgun (WGS) entry which is preliminary data.</text>
</comment>
<proteinExistence type="predicted"/>
<name>A0A4U0TR71_9PEZI</name>
<evidence type="ECO:0000256" key="1">
    <source>
        <dbReference type="SAM" id="SignalP"/>
    </source>
</evidence>
<sequence>MGACFYLLLGQLLNITIHTTYQYSATQTHREGETLCFVAAVPNIQDYLSFELEHPRRSLAVVGKAWVDHPTSDNLIN</sequence>
<dbReference type="AlphaFoldDB" id="A0A4U0TR71"/>
<accession>A0A4U0TR71</accession>
<keyword evidence="1" id="KW-0732">Signal</keyword>